<accession>A0AAE3FYB2</accession>
<keyword evidence="7" id="KW-1185">Reference proteome</keyword>
<dbReference type="GO" id="GO:0005524">
    <property type="term" value="F:ATP binding"/>
    <property type="evidence" value="ECO:0007669"/>
    <property type="project" value="UniProtKB-KW"/>
</dbReference>
<dbReference type="PANTHER" id="PTHR42711">
    <property type="entry name" value="ABC TRANSPORTER ATP-BINDING PROTEIN"/>
    <property type="match status" value="1"/>
</dbReference>
<dbReference type="Gene3D" id="3.40.50.300">
    <property type="entry name" value="P-loop containing nucleotide triphosphate hydrolases"/>
    <property type="match status" value="1"/>
</dbReference>
<dbReference type="InterPro" id="IPR027417">
    <property type="entry name" value="P-loop_NTPase"/>
</dbReference>
<dbReference type="InterPro" id="IPR003593">
    <property type="entry name" value="AAA+_ATPase"/>
</dbReference>
<evidence type="ECO:0000313" key="6">
    <source>
        <dbReference type="EMBL" id="MCL9817628.1"/>
    </source>
</evidence>
<evidence type="ECO:0000256" key="2">
    <source>
        <dbReference type="ARBA" id="ARBA00022448"/>
    </source>
</evidence>
<dbReference type="EMBL" id="JAKRVX010000004">
    <property type="protein sequence ID" value="MCL9817628.1"/>
    <property type="molecule type" value="Genomic_DNA"/>
</dbReference>
<dbReference type="InterPro" id="IPR017871">
    <property type="entry name" value="ABC_transporter-like_CS"/>
</dbReference>
<sequence>MSEVLVADDIRRSYGDTVAVDGVSLSVSTGEIFGLIGPNGAGKTTLIRALTGTTDAEGTVTVFGESPKSVQSDRIGLLPQSFTPPERLTARELIAYYGGLYDAPEETESILDSVGLAESADTWYEKLSGGQKRRACVGIALVNKPDLLFLDEPTTGIDPVGRRALWGLLEELAANGTTIFLTSHSMDEVEQLADRVGLLQNGSLVAVGEPDTLIQEHGGTSRLVIEVAEKALESAVSVLTESGYTVESGVSEVVIHNVSPIDISAVIKTIDTADIQYDSLTWTEPTLEDVYLQLTGETFEGTFTPGASVVKEQAAEETEVTQ</sequence>
<feature type="domain" description="ABC transporter" evidence="5">
    <location>
        <begin position="5"/>
        <end position="226"/>
    </location>
</feature>
<dbReference type="Pfam" id="PF00005">
    <property type="entry name" value="ABC_tran"/>
    <property type="match status" value="1"/>
</dbReference>
<comment type="similarity">
    <text evidence="1">Belongs to the ABC transporter superfamily.</text>
</comment>
<keyword evidence="2" id="KW-0813">Transport</keyword>
<dbReference type="AlphaFoldDB" id="A0AAE3FYB2"/>
<gene>
    <name evidence="6" type="ORF">AArcSt2_11790</name>
</gene>
<protein>
    <submittedName>
        <fullName evidence="6">ABC transporter ATP-binding protein</fullName>
    </submittedName>
</protein>
<evidence type="ECO:0000256" key="3">
    <source>
        <dbReference type="ARBA" id="ARBA00022741"/>
    </source>
</evidence>
<reference evidence="6" key="2">
    <citation type="submission" date="2022-02" db="EMBL/GenBank/DDBJ databases">
        <authorList>
            <person name="Elcheninov A.G."/>
            <person name="Sorokin D.Y."/>
            <person name="Kublanov I.V."/>
        </authorList>
    </citation>
    <scope>NUCLEOTIDE SEQUENCE</scope>
    <source>
        <strain evidence="6">AArc-St2</strain>
    </source>
</reference>
<dbReference type="RefSeq" id="WP_250584859.1">
    <property type="nucleotide sequence ID" value="NZ_JAKRVX010000004.1"/>
</dbReference>
<dbReference type="PROSITE" id="PS00211">
    <property type="entry name" value="ABC_TRANSPORTER_1"/>
    <property type="match status" value="1"/>
</dbReference>
<proteinExistence type="inferred from homology"/>
<dbReference type="CDD" id="cd03230">
    <property type="entry name" value="ABC_DR_subfamily_A"/>
    <property type="match status" value="1"/>
</dbReference>
<dbReference type="SMART" id="SM00382">
    <property type="entry name" value="AAA"/>
    <property type="match status" value="1"/>
</dbReference>
<keyword evidence="3" id="KW-0547">Nucleotide-binding</keyword>
<organism evidence="6 7">
    <name type="scientific">Natronocalculus amylovorans</name>
    <dbReference type="NCBI Taxonomy" id="2917812"/>
    <lineage>
        <taxon>Archaea</taxon>
        <taxon>Methanobacteriati</taxon>
        <taxon>Methanobacteriota</taxon>
        <taxon>Stenosarchaea group</taxon>
        <taxon>Halobacteria</taxon>
        <taxon>Halobacteriales</taxon>
        <taxon>Haloferacaceae</taxon>
        <taxon>Natronocalculus</taxon>
    </lineage>
</organism>
<evidence type="ECO:0000256" key="1">
    <source>
        <dbReference type="ARBA" id="ARBA00005417"/>
    </source>
</evidence>
<dbReference type="SUPFAM" id="SSF52540">
    <property type="entry name" value="P-loop containing nucleoside triphosphate hydrolases"/>
    <property type="match status" value="1"/>
</dbReference>
<dbReference type="InterPro" id="IPR050763">
    <property type="entry name" value="ABC_transporter_ATP-binding"/>
</dbReference>
<evidence type="ECO:0000256" key="4">
    <source>
        <dbReference type="ARBA" id="ARBA00022840"/>
    </source>
</evidence>
<dbReference type="InterPro" id="IPR003439">
    <property type="entry name" value="ABC_transporter-like_ATP-bd"/>
</dbReference>
<dbReference type="GO" id="GO:0016887">
    <property type="term" value="F:ATP hydrolysis activity"/>
    <property type="evidence" value="ECO:0007669"/>
    <property type="project" value="InterPro"/>
</dbReference>
<dbReference type="Proteomes" id="UP001203207">
    <property type="component" value="Unassembled WGS sequence"/>
</dbReference>
<keyword evidence="4 6" id="KW-0067">ATP-binding</keyword>
<dbReference type="PROSITE" id="PS50893">
    <property type="entry name" value="ABC_TRANSPORTER_2"/>
    <property type="match status" value="1"/>
</dbReference>
<evidence type="ECO:0000259" key="5">
    <source>
        <dbReference type="PROSITE" id="PS50893"/>
    </source>
</evidence>
<comment type="caution">
    <text evidence="6">The sequence shown here is derived from an EMBL/GenBank/DDBJ whole genome shotgun (WGS) entry which is preliminary data.</text>
</comment>
<reference evidence="6" key="1">
    <citation type="journal article" date="2022" name="Syst. Appl. Microbiol.">
        <title>Natronocalculus amylovorans gen. nov., sp. nov., and Natranaeroarchaeum aerophilus sp. nov., dominant culturable amylolytic natronoarchaea from hypersaline soda lakes in southwestern Siberia.</title>
        <authorList>
            <person name="Sorokin D.Y."/>
            <person name="Elcheninov A.G."/>
            <person name="Khizhniak T.V."/>
            <person name="Koenen M."/>
            <person name="Bale N.J."/>
            <person name="Damste J.S.S."/>
            <person name="Kublanov I.V."/>
        </authorList>
    </citation>
    <scope>NUCLEOTIDE SEQUENCE</scope>
    <source>
        <strain evidence="6">AArc-St2</strain>
    </source>
</reference>
<evidence type="ECO:0000313" key="7">
    <source>
        <dbReference type="Proteomes" id="UP001203207"/>
    </source>
</evidence>
<dbReference type="PANTHER" id="PTHR42711:SF5">
    <property type="entry name" value="ABC TRANSPORTER ATP-BINDING PROTEIN NATA"/>
    <property type="match status" value="1"/>
</dbReference>
<name>A0AAE3FYB2_9EURY</name>